<dbReference type="EMBL" id="CAFBND010000007">
    <property type="protein sequence ID" value="CAB4928429.1"/>
    <property type="molecule type" value="Genomic_DNA"/>
</dbReference>
<sequence length="129" mass="12984">MPRAARATKGRGPMPDPAELSPEDAKLVTLARGARGRSGAAEGAAVRDETGRTYSGAAVSLASFEISALQLAVAQAVSAGSNGLEAAVVTRRDGTLDPSDLAAVRDLGGPGVVVYLVSFDSTVLSTITT</sequence>
<dbReference type="EMBL" id="CAFBIZ010000018">
    <property type="protein sequence ID" value="CAB4846608.1"/>
    <property type="molecule type" value="Genomic_DNA"/>
</dbReference>
<organism evidence="3">
    <name type="scientific">freshwater metagenome</name>
    <dbReference type="NCBI Taxonomy" id="449393"/>
    <lineage>
        <taxon>unclassified sequences</taxon>
        <taxon>metagenomes</taxon>
        <taxon>ecological metagenomes</taxon>
    </lineage>
</organism>
<evidence type="ECO:0000256" key="1">
    <source>
        <dbReference type="SAM" id="MobiDB-lite"/>
    </source>
</evidence>
<reference evidence="3" key="1">
    <citation type="submission" date="2020-05" db="EMBL/GenBank/DDBJ databases">
        <authorList>
            <person name="Chiriac C."/>
            <person name="Salcher M."/>
            <person name="Ghai R."/>
            <person name="Kavagutti S V."/>
        </authorList>
    </citation>
    <scope>NUCLEOTIDE SEQUENCE</scope>
</reference>
<dbReference type="Gene3D" id="3.40.140.10">
    <property type="entry name" value="Cytidine Deaminase, domain 2"/>
    <property type="match status" value="1"/>
</dbReference>
<dbReference type="AlphaFoldDB" id="A0A6J7IC05"/>
<dbReference type="GO" id="GO:0003824">
    <property type="term" value="F:catalytic activity"/>
    <property type="evidence" value="ECO:0007669"/>
    <property type="project" value="InterPro"/>
</dbReference>
<protein>
    <submittedName>
        <fullName evidence="3">Unannotated protein</fullName>
    </submittedName>
</protein>
<gene>
    <name evidence="2" type="ORF">UFOPK3268_00262</name>
    <name evidence="3" type="ORF">UFOPK3752_00269</name>
</gene>
<evidence type="ECO:0000313" key="3">
    <source>
        <dbReference type="EMBL" id="CAB4928429.1"/>
    </source>
</evidence>
<accession>A0A6J7IC05</accession>
<name>A0A6J7IC05_9ZZZZ</name>
<feature type="region of interest" description="Disordered" evidence="1">
    <location>
        <begin position="1"/>
        <end position="23"/>
    </location>
</feature>
<evidence type="ECO:0000313" key="2">
    <source>
        <dbReference type="EMBL" id="CAB4846608.1"/>
    </source>
</evidence>
<dbReference type="InterPro" id="IPR016193">
    <property type="entry name" value="Cytidine_deaminase-like"/>
</dbReference>
<proteinExistence type="predicted"/>
<dbReference type="SUPFAM" id="SSF53927">
    <property type="entry name" value="Cytidine deaminase-like"/>
    <property type="match status" value="1"/>
</dbReference>